<feature type="compositionally biased region" description="Polar residues" evidence="1">
    <location>
        <begin position="126"/>
        <end position="138"/>
    </location>
</feature>
<feature type="region of interest" description="Disordered" evidence="1">
    <location>
        <begin position="119"/>
        <end position="143"/>
    </location>
</feature>
<evidence type="ECO:0000313" key="3">
    <source>
        <dbReference type="Proteomes" id="UP001448207"/>
    </source>
</evidence>
<protein>
    <submittedName>
        <fullName evidence="2">Uncharacterized protein</fullName>
    </submittedName>
</protein>
<sequence>MNVTPGQAHTPAFRRGTEKIDNQRISFLGMTVQQVKAELITQADEHDRTLATNNLQGISKSALLKQSSEIRQSILELDKLSDHTELPPATLKRLEATVNESYNMKGGLRPSPFDTDVTRLLPSAPAHTSPSKQRSKTIAQGRKHADIEFATEIGQGLLNEVRKLQSALQERDETIKQLEIAKSETERDHELITKRLKQHDNAKERLKESNWNLEMANQELQAHLREANQTSTRVNAEYSRLVKQCTASAEQVEHLKAQEEKARTSIDTLRSRHEQDI</sequence>
<feature type="non-terminal residue" evidence="2">
    <location>
        <position position="277"/>
    </location>
</feature>
<organism evidence="2 3">
    <name type="scientific">Phycomyces blakesleeanus</name>
    <dbReference type="NCBI Taxonomy" id="4837"/>
    <lineage>
        <taxon>Eukaryota</taxon>
        <taxon>Fungi</taxon>
        <taxon>Fungi incertae sedis</taxon>
        <taxon>Mucoromycota</taxon>
        <taxon>Mucoromycotina</taxon>
        <taxon>Mucoromycetes</taxon>
        <taxon>Mucorales</taxon>
        <taxon>Phycomycetaceae</taxon>
        <taxon>Phycomyces</taxon>
    </lineage>
</organism>
<gene>
    <name evidence="2" type="ORF">J3Q64DRAFT_1856299</name>
</gene>
<comment type="caution">
    <text evidence="2">The sequence shown here is derived from an EMBL/GenBank/DDBJ whole genome shotgun (WGS) entry which is preliminary data.</text>
</comment>
<evidence type="ECO:0000256" key="1">
    <source>
        <dbReference type="SAM" id="MobiDB-lite"/>
    </source>
</evidence>
<evidence type="ECO:0000313" key="2">
    <source>
        <dbReference type="EMBL" id="KAL0096808.1"/>
    </source>
</evidence>
<proteinExistence type="predicted"/>
<dbReference type="Proteomes" id="UP001448207">
    <property type="component" value="Unassembled WGS sequence"/>
</dbReference>
<dbReference type="PANTHER" id="PTHR28190">
    <property type="entry name" value="NUCLEAR MIGRATION PROTEIN NUM1"/>
    <property type="match status" value="1"/>
</dbReference>
<accession>A0ABR3BD69</accession>
<dbReference type="InterPro" id="IPR053005">
    <property type="entry name" value="Nuclear_Pos-Cytoskel_Interact"/>
</dbReference>
<keyword evidence="3" id="KW-1185">Reference proteome</keyword>
<reference evidence="2 3" key="1">
    <citation type="submission" date="2024-04" db="EMBL/GenBank/DDBJ databases">
        <title>Symmetric and asymmetric DNA N6-adenine methylation regulates different biological responses in Mucorales.</title>
        <authorList>
            <consortium name="Lawrence Berkeley National Laboratory"/>
            <person name="Lax C."/>
            <person name="Mondo S.J."/>
            <person name="Osorio-Concepcion M."/>
            <person name="Muszewska A."/>
            <person name="Corrochano-Luque M."/>
            <person name="Gutierrez G."/>
            <person name="Riley R."/>
            <person name="Lipzen A."/>
            <person name="Guo J."/>
            <person name="Hundley H."/>
            <person name="Amirebrahimi M."/>
            <person name="Ng V."/>
            <person name="Lorenzo-Gutierrez D."/>
            <person name="Binder U."/>
            <person name="Yang J."/>
            <person name="Song Y."/>
            <person name="Canovas D."/>
            <person name="Navarro E."/>
            <person name="Freitag M."/>
            <person name="Gabaldon T."/>
            <person name="Grigoriev I.V."/>
            <person name="Corrochano L.M."/>
            <person name="Nicolas F.E."/>
            <person name="Garre V."/>
        </authorList>
    </citation>
    <scope>NUCLEOTIDE SEQUENCE [LARGE SCALE GENOMIC DNA]</scope>
    <source>
        <strain evidence="2 3">L51</strain>
    </source>
</reference>
<dbReference type="PANTHER" id="PTHR28190:SF1">
    <property type="entry name" value="NUCLEAR MIGRATION PROTEIN NUM1"/>
    <property type="match status" value="1"/>
</dbReference>
<dbReference type="EMBL" id="JBCLYO010000001">
    <property type="protein sequence ID" value="KAL0096808.1"/>
    <property type="molecule type" value="Genomic_DNA"/>
</dbReference>
<feature type="region of interest" description="Disordered" evidence="1">
    <location>
        <begin position="253"/>
        <end position="277"/>
    </location>
</feature>
<name>A0ABR3BD69_PHYBL</name>